<gene>
    <name evidence="1" type="ORF">HMPREF0202_00276</name>
</gene>
<dbReference type="InterPro" id="IPR007428">
    <property type="entry name" value="MlaA"/>
</dbReference>
<accession>U7VE96</accession>
<name>U7VE96_9FUSO</name>
<dbReference type="InterPro" id="IPR029058">
    <property type="entry name" value="AB_hydrolase_fold"/>
</dbReference>
<protein>
    <recommendedName>
        <fullName evidence="3">AB hydrolase-1 domain-containing protein</fullName>
    </recommendedName>
</protein>
<dbReference type="Proteomes" id="UP000017081">
    <property type="component" value="Unassembled WGS sequence"/>
</dbReference>
<dbReference type="GO" id="GO:0016020">
    <property type="term" value="C:membrane"/>
    <property type="evidence" value="ECO:0007669"/>
    <property type="project" value="InterPro"/>
</dbReference>
<sequence>MRVIFMLILTVNIFAEYKFPMKNPYVATIVGSSKIMAKGIPNEVPTKEFKIMLERSNKVPANMWFDKGFNFSLSKQKGKAPLIFVLSGTGSAYNSTRTKNFQKIFYNAGYHVLTVTSVFNSNFILNVSNSQVPGVLIQDGLDLYNIMGDMLEKVKKEEKVEITDTYLMGYSMGATHSAILSYLDSQGKDFNFKRVYMVNPSVNLYYSATTLDNMLSKNIENKGQIVEIIDEVMEVVKKNISPSDLQITEEGIYSIFEKQELSNKEMERLIGLAFNLTSIDLNYIVDQINGTHVYSNTTPGKFSKMYPYFESINFANFSDYLNKLAYPYYLKILGGDLTFNDVLKYGDLRIIKSYLEKEDKIVAVTNEDDFILSDKDRSFIKNVFKERSLIYPYGGHCGNMFYQTNVDKMLEFLEKGVFNNEL</sequence>
<dbReference type="SUPFAM" id="SSF53474">
    <property type="entry name" value="alpha/beta-Hydrolases"/>
    <property type="match status" value="1"/>
</dbReference>
<dbReference type="STRING" id="1319815.HMPREF0202_00276"/>
<dbReference type="Gene3D" id="3.40.50.1820">
    <property type="entry name" value="alpha/beta hydrolase"/>
    <property type="match status" value="1"/>
</dbReference>
<dbReference type="HOGENOM" id="CLU_052028_0_0_0"/>
<comment type="caution">
    <text evidence="1">The sequence shown here is derived from an EMBL/GenBank/DDBJ whole genome shotgun (WGS) entry which is preliminary data.</text>
</comment>
<dbReference type="EMBL" id="AXZF01000011">
    <property type="protein sequence ID" value="ERT69816.1"/>
    <property type="molecule type" value="Genomic_DNA"/>
</dbReference>
<dbReference type="eggNOG" id="COG1506">
    <property type="taxonomic scope" value="Bacteria"/>
</dbReference>
<evidence type="ECO:0008006" key="3">
    <source>
        <dbReference type="Google" id="ProtNLM"/>
    </source>
</evidence>
<evidence type="ECO:0000313" key="2">
    <source>
        <dbReference type="Proteomes" id="UP000017081"/>
    </source>
</evidence>
<dbReference type="PANTHER" id="PTHR30035">
    <property type="entry name" value="LIPOPROTEIN VACJ-RELATED"/>
    <property type="match status" value="1"/>
</dbReference>
<dbReference type="PANTHER" id="PTHR30035:SF1">
    <property type="entry name" value="AB HYDROLASE-1 DOMAIN-CONTAINING PROTEIN"/>
    <property type="match status" value="1"/>
</dbReference>
<proteinExistence type="predicted"/>
<organism evidence="1 2">
    <name type="scientific">Cetobacterium somerae ATCC BAA-474</name>
    <dbReference type="NCBI Taxonomy" id="1319815"/>
    <lineage>
        <taxon>Bacteria</taxon>
        <taxon>Fusobacteriati</taxon>
        <taxon>Fusobacteriota</taxon>
        <taxon>Fusobacteriia</taxon>
        <taxon>Fusobacteriales</taxon>
        <taxon>Fusobacteriaceae</taxon>
        <taxon>Cetobacterium</taxon>
    </lineage>
</organism>
<dbReference type="AlphaFoldDB" id="U7VE96"/>
<reference evidence="1 2" key="1">
    <citation type="submission" date="2013-08" db="EMBL/GenBank/DDBJ databases">
        <authorList>
            <person name="Weinstock G."/>
            <person name="Sodergren E."/>
            <person name="Wylie T."/>
            <person name="Fulton L."/>
            <person name="Fulton R."/>
            <person name="Fronick C."/>
            <person name="O'Laughlin M."/>
            <person name="Godfrey J."/>
            <person name="Miner T."/>
            <person name="Herter B."/>
            <person name="Appelbaum E."/>
            <person name="Cordes M."/>
            <person name="Lek S."/>
            <person name="Wollam A."/>
            <person name="Pepin K.H."/>
            <person name="Palsikar V.B."/>
            <person name="Mitreva M."/>
            <person name="Wilson R.K."/>
        </authorList>
    </citation>
    <scope>NUCLEOTIDE SEQUENCE [LARGE SCALE GENOMIC DNA]</scope>
    <source>
        <strain evidence="1 2">ATCC BAA-474</strain>
    </source>
</reference>
<keyword evidence="2" id="KW-1185">Reference proteome</keyword>
<evidence type="ECO:0000313" key="1">
    <source>
        <dbReference type="EMBL" id="ERT69816.1"/>
    </source>
</evidence>